<reference evidence="6 7" key="1">
    <citation type="submission" date="2020-02" db="EMBL/GenBank/DDBJ databases">
        <title>Sequencing the genomes of 1000 actinobacteria strains.</title>
        <authorList>
            <person name="Klenk H.-P."/>
        </authorList>
    </citation>
    <scope>NUCLEOTIDE SEQUENCE [LARGE SCALE GENOMIC DNA]</scope>
    <source>
        <strain evidence="6 7">DSM 27960</strain>
    </source>
</reference>
<dbReference type="InterPro" id="IPR006076">
    <property type="entry name" value="FAD-dep_OxRdtase"/>
</dbReference>
<dbReference type="SUPFAM" id="SSF51905">
    <property type="entry name" value="FAD/NAD(P)-binding domain"/>
    <property type="match status" value="1"/>
</dbReference>
<keyword evidence="2" id="KW-0285">Flavoprotein</keyword>
<dbReference type="Proteomes" id="UP000541033">
    <property type="component" value="Unassembled WGS sequence"/>
</dbReference>
<dbReference type="Gene3D" id="3.30.9.10">
    <property type="entry name" value="D-Amino Acid Oxidase, subunit A, domain 2"/>
    <property type="match status" value="1"/>
</dbReference>
<comment type="caution">
    <text evidence="6">The sequence shown here is derived from an EMBL/GenBank/DDBJ whole genome shotgun (WGS) entry which is preliminary data.</text>
</comment>
<evidence type="ECO:0000256" key="2">
    <source>
        <dbReference type="ARBA" id="ARBA00022630"/>
    </source>
</evidence>
<dbReference type="EMBL" id="JAAMOX010000002">
    <property type="protein sequence ID" value="NIH54055.1"/>
    <property type="molecule type" value="Genomic_DNA"/>
</dbReference>
<dbReference type="Gene3D" id="3.50.50.60">
    <property type="entry name" value="FAD/NAD(P)-binding domain"/>
    <property type="match status" value="1"/>
</dbReference>
<evidence type="ECO:0000313" key="6">
    <source>
        <dbReference type="EMBL" id="NIH54055.1"/>
    </source>
</evidence>
<gene>
    <name evidence="6" type="ORF">FHX76_001951</name>
</gene>
<evidence type="ECO:0000259" key="5">
    <source>
        <dbReference type="Pfam" id="PF01266"/>
    </source>
</evidence>
<dbReference type="Pfam" id="PF01266">
    <property type="entry name" value="DAO"/>
    <property type="match status" value="1"/>
</dbReference>
<evidence type="ECO:0000256" key="4">
    <source>
        <dbReference type="ARBA" id="ARBA00023002"/>
    </source>
</evidence>
<proteinExistence type="predicted"/>
<organism evidence="6 7">
    <name type="scientific">Lysinibacter cavernae</name>
    <dbReference type="NCBI Taxonomy" id="1640652"/>
    <lineage>
        <taxon>Bacteria</taxon>
        <taxon>Bacillati</taxon>
        <taxon>Actinomycetota</taxon>
        <taxon>Actinomycetes</taxon>
        <taxon>Micrococcales</taxon>
        <taxon>Microbacteriaceae</taxon>
        <taxon>Lysinibacter</taxon>
    </lineage>
</organism>
<dbReference type="GO" id="GO:0008115">
    <property type="term" value="F:sarcosine oxidase activity"/>
    <property type="evidence" value="ECO:0007669"/>
    <property type="project" value="TreeGrafter"/>
</dbReference>
<evidence type="ECO:0000313" key="7">
    <source>
        <dbReference type="Proteomes" id="UP000541033"/>
    </source>
</evidence>
<comment type="cofactor">
    <cofactor evidence="1">
        <name>FAD</name>
        <dbReference type="ChEBI" id="CHEBI:57692"/>
    </cofactor>
</comment>
<evidence type="ECO:0000256" key="3">
    <source>
        <dbReference type="ARBA" id="ARBA00022827"/>
    </source>
</evidence>
<keyword evidence="7" id="KW-1185">Reference proteome</keyword>
<keyword evidence="4" id="KW-0560">Oxidoreductase</keyword>
<dbReference type="GO" id="GO:0050660">
    <property type="term" value="F:flavin adenine dinucleotide binding"/>
    <property type="evidence" value="ECO:0007669"/>
    <property type="project" value="InterPro"/>
</dbReference>
<dbReference type="AlphaFoldDB" id="A0A7X5TTD1"/>
<sequence>MSTLLSSVAGNGSAAAWQLSQRGREVVLLERFTPGHKEGASHGASRNLNLSYSEPNYLSLLQRAVPLWSELEQETGTSVFDEVGVVTHGAHPSLTGVRDALDAHGFAAEILSAEAASERWGGMRFETDVLWTPQAGRLNADVSVPRCRRLLLSAGPTFVTASGSKASASRRMTGWW</sequence>
<dbReference type="InterPro" id="IPR036188">
    <property type="entry name" value="FAD/NAD-bd_sf"/>
</dbReference>
<keyword evidence="3" id="KW-0274">FAD</keyword>
<feature type="domain" description="FAD dependent oxidoreductase" evidence="5">
    <location>
        <begin position="11"/>
        <end position="161"/>
    </location>
</feature>
<protein>
    <submittedName>
        <fullName evidence="6">Glycine/D-amino acid oxidase-like deaminating enzyme</fullName>
    </submittedName>
</protein>
<dbReference type="InterPro" id="IPR045170">
    <property type="entry name" value="MTOX"/>
</dbReference>
<name>A0A7X5TTD1_9MICO</name>
<accession>A0A7X5TTD1</accession>
<dbReference type="PANTHER" id="PTHR10961:SF7">
    <property type="entry name" value="FAD DEPENDENT OXIDOREDUCTASE DOMAIN-CONTAINING PROTEIN"/>
    <property type="match status" value="1"/>
</dbReference>
<dbReference type="PANTHER" id="PTHR10961">
    <property type="entry name" value="PEROXISOMAL SARCOSINE OXIDASE"/>
    <property type="match status" value="1"/>
</dbReference>
<evidence type="ECO:0000256" key="1">
    <source>
        <dbReference type="ARBA" id="ARBA00001974"/>
    </source>
</evidence>